<evidence type="ECO:0000259" key="6">
    <source>
        <dbReference type="PROSITE" id="PS01124"/>
    </source>
</evidence>
<dbReference type="Gene3D" id="2.60.120.10">
    <property type="entry name" value="Jelly Rolls"/>
    <property type="match status" value="1"/>
</dbReference>
<sequence>MANRSRSPLRILVSLSLHCDDASGVSMPLVLPRETHFHHPLESVVFHFWKPEKNISHEHTHEYCELFLVGSGSGIHVINEKPYLLSSGTLCYLNRQDYHLFEEMKALQQVNLLYLGRDNFNFIKQIDYLLPQEGENNVWQVDVGIMQRIFDRLASHNEAEFSDKLLAESHKEMIFLEVLHTLNLWRYKTQDFHSSEDRISQVLIRLNGQWQQPLDLDALCHEFGLSRRTLQRGFSDYTGVSPQQYLARVRLLQSHYQLRFTNDSVNDIAIRCGFGDVSYFSRVFRRQFGVSPNQCR</sequence>
<evidence type="ECO:0000256" key="4">
    <source>
        <dbReference type="ARBA" id="ARBA00023163"/>
    </source>
</evidence>
<dbReference type="PROSITE" id="PS00041">
    <property type="entry name" value="HTH_ARAC_FAMILY_1"/>
    <property type="match status" value="1"/>
</dbReference>
<feature type="domain" description="HTH araC/xylS-type" evidence="6">
    <location>
        <begin position="200"/>
        <end position="296"/>
    </location>
</feature>
<dbReference type="InterPro" id="IPR003313">
    <property type="entry name" value="AraC-bd"/>
</dbReference>
<keyword evidence="4" id="KW-0804">Transcription</keyword>
<protein>
    <recommendedName>
        <fullName evidence="5">Arabinose operon regulatory protein</fullName>
    </recommendedName>
</protein>
<dbReference type="PRINTS" id="PR00032">
    <property type="entry name" value="HTHARAC"/>
</dbReference>
<dbReference type="OrthoDB" id="9809338at2"/>
<dbReference type="AlphaFoldDB" id="A0A3N2S6B9"/>
<evidence type="ECO:0000256" key="3">
    <source>
        <dbReference type="ARBA" id="ARBA00023159"/>
    </source>
</evidence>
<evidence type="ECO:0000256" key="2">
    <source>
        <dbReference type="ARBA" id="ARBA00023125"/>
    </source>
</evidence>
<dbReference type="SMART" id="SM00342">
    <property type="entry name" value="HTH_ARAC"/>
    <property type="match status" value="1"/>
</dbReference>
<dbReference type="Pfam" id="PF12833">
    <property type="entry name" value="HTH_18"/>
    <property type="match status" value="1"/>
</dbReference>
<accession>A0A3N2S6B9</accession>
<dbReference type="InterPro" id="IPR009057">
    <property type="entry name" value="Homeodomain-like_sf"/>
</dbReference>
<dbReference type="PANTHER" id="PTHR43280">
    <property type="entry name" value="ARAC-FAMILY TRANSCRIPTIONAL REGULATOR"/>
    <property type="match status" value="1"/>
</dbReference>
<dbReference type="InterPro" id="IPR011051">
    <property type="entry name" value="RmlC_Cupin_sf"/>
</dbReference>
<evidence type="ECO:0000256" key="5">
    <source>
        <dbReference type="ARBA" id="ARBA00044978"/>
    </source>
</evidence>
<dbReference type="Gene3D" id="1.10.10.60">
    <property type="entry name" value="Homeodomain-like"/>
    <property type="match status" value="1"/>
</dbReference>
<organism evidence="7 8">
    <name type="scientific">Kluyvera ascorbata</name>
    <dbReference type="NCBI Taxonomy" id="51288"/>
    <lineage>
        <taxon>Bacteria</taxon>
        <taxon>Pseudomonadati</taxon>
        <taxon>Pseudomonadota</taxon>
        <taxon>Gammaproteobacteria</taxon>
        <taxon>Enterobacterales</taxon>
        <taxon>Enterobacteriaceae</taxon>
        <taxon>Kluyvera</taxon>
    </lineage>
</organism>
<dbReference type="Pfam" id="PF02311">
    <property type="entry name" value="AraC_binding"/>
    <property type="match status" value="1"/>
</dbReference>
<comment type="caution">
    <text evidence="7">The sequence shown here is derived from an EMBL/GenBank/DDBJ whole genome shotgun (WGS) entry which is preliminary data.</text>
</comment>
<keyword evidence="3" id="KW-0010">Activator</keyword>
<dbReference type="Proteomes" id="UP000268051">
    <property type="component" value="Unassembled WGS sequence"/>
</dbReference>
<dbReference type="InterPro" id="IPR014710">
    <property type="entry name" value="RmlC-like_jellyroll"/>
</dbReference>
<dbReference type="SUPFAM" id="SSF46689">
    <property type="entry name" value="Homeodomain-like"/>
    <property type="match status" value="2"/>
</dbReference>
<name>A0A3N2S6B9_9ENTR</name>
<dbReference type="InterPro" id="IPR020449">
    <property type="entry name" value="Tscrpt_reg_AraC-type_HTH"/>
</dbReference>
<gene>
    <name evidence="7" type="ORF">EB837_08915</name>
</gene>
<reference evidence="7 8" key="1">
    <citation type="submission" date="2018-10" db="EMBL/GenBank/DDBJ databases">
        <title>Horizontal transference of carbapenem resistance between Klebsiella pneumoniae and Kluyvera ascorbata during abdominal infection: a case report.</title>
        <authorList>
            <person name="Raro O.H.F."/>
            <person name="Lima-Morales D."/>
            <person name="Barth A.L."/>
            <person name="Paim T.G.S."/>
            <person name="Mott M.P."/>
            <person name="Riche C.V.W."/>
            <person name="Teixeira U.F."/>
            <person name="Waechter F."/>
            <person name="Dias C.A.G."/>
        </authorList>
    </citation>
    <scope>NUCLEOTIDE SEQUENCE [LARGE SCALE GENOMIC DNA]</scope>
    <source>
        <strain evidence="7 8">OT2</strain>
    </source>
</reference>
<dbReference type="EMBL" id="RHFN01000007">
    <property type="protein sequence ID" value="ROU15237.1"/>
    <property type="molecule type" value="Genomic_DNA"/>
</dbReference>
<proteinExistence type="predicted"/>
<dbReference type="InterPro" id="IPR018062">
    <property type="entry name" value="HTH_AraC-typ_CS"/>
</dbReference>
<dbReference type="InterPro" id="IPR018060">
    <property type="entry name" value="HTH_AraC"/>
</dbReference>
<keyword evidence="2" id="KW-0238">DNA-binding</keyword>
<keyword evidence="1" id="KW-0805">Transcription regulation</keyword>
<dbReference type="PROSITE" id="PS01124">
    <property type="entry name" value="HTH_ARAC_FAMILY_2"/>
    <property type="match status" value="1"/>
</dbReference>
<dbReference type="PANTHER" id="PTHR43280:SF28">
    <property type="entry name" value="HTH-TYPE TRANSCRIPTIONAL ACTIVATOR RHAS"/>
    <property type="match status" value="1"/>
</dbReference>
<dbReference type="SUPFAM" id="SSF51182">
    <property type="entry name" value="RmlC-like cupins"/>
    <property type="match status" value="1"/>
</dbReference>
<dbReference type="GO" id="GO:0043565">
    <property type="term" value="F:sequence-specific DNA binding"/>
    <property type="evidence" value="ECO:0007669"/>
    <property type="project" value="InterPro"/>
</dbReference>
<evidence type="ECO:0000313" key="8">
    <source>
        <dbReference type="Proteomes" id="UP000268051"/>
    </source>
</evidence>
<evidence type="ECO:0000313" key="7">
    <source>
        <dbReference type="EMBL" id="ROU15237.1"/>
    </source>
</evidence>
<evidence type="ECO:0000256" key="1">
    <source>
        <dbReference type="ARBA" id="ARBA00023015"/>
    </source>
</evidence>
<dbReference type="GO" id="GO:0003700">
    <property type="term" value="F:DNA-binding transcription factor activity"/>
    <property type="evidence" value="ECO:0007669"/>
    <property type="project" value="InterPro"/>
</dbReference>